<reference evidence="2 3" key="1">
    <citation type="submission" date="2019-12" db="EMBL/GenBank/DDBJ databases">
        <authorList>
            <person name="Feng G."/>
            <person name="Zhu H."/>
        </authorList>
    </citation>
    <scope>NUCLEOTIDE SEQUENCE [LARGE SCALE GENOMIC DNA]</scope>
    <source>
        <strain evidence="2 3">FGD1</strain>
    </source>
</reference>
<gene>
    <name evidence="2" type="ORF">GR702_13240</name>
</gene>
<evidence type="ECO:0008006" key="4">
    <source>
        <dbReference type="Google" id="ProtNLM"/>
    </source>
</evidence>
<organism evidence="2 3">
    <name type="scientific">Novosphingobium silvae</name>
    <dbReference type="NCBI Taxonomy" id="2692619"/>
    <lineage>
        <taxon>Bacteria</taxon>
        <taxon>Pseudomonadati</taxon>
        <taxon>Pseudomonadota</taxon>
        <taxon>Alphaproteobacteria</taxon>
        <taxon>Sphingomonadales</taxon>
        <taxon>Sphingomonadaceae</taxon>
        <taxon>Novosphingobium</taxon>
    </lineage>
</organism>
<dbReference type="EMBL" id="WVTD01000009">
    <property type="protein sequence ID" value="MYL98728.1"/>
    <property type="molecule type" value="Genomic_DNA"/>
</dbReference>
<protein>
    <recommendedName>
        <fullName evidence="4">Resolvase HTH domain-containing protein</fullName>
    </recommendedName>
</protein>
<evidence type="ECO:0000256" key="1">
    <source>
        <dbReference type="SAM" id="MobiDB-lite"/>
    </source>
</evidence>
<dbReference type="AlphaFoldDB" id="A0A7X4GHG3"/>
<feature type="compositionally biased region" description="Basic and acidic residues" evidence="1">
    <location>
        <begin position="1"/>
        <end position="10"/>
    </location>
</feature>
<feature type="region of interest" description="Disordered" evidence="1">
    <location>
        <begin position="124"/>
        <end position="162"/>
    </location>
</feature>
<evidence type="ECO:0000313" key="2">
    <source>
        <dbReference type="EMBL" id="MYL98728.1"/>
    </source>
</evidence>
<dbReference type="Proteomes" id="UP000465810">
    <property type="component" value="Unassembled WGS sequence"/>
</dbReference>
<feature type="region of interest" description="Disordered" evidence="1">
    <location>
        <begin position="1"/>
        <end position="27"/>
    </location>
</feature>
<name>A0A7X4GHG3_9SPHN</name>
<keyword evidence="3" id="KW-1185">Reference proteome</keyword>
<proteinExistence type="predicted"/>
<comment type="caution">
    <text evidence="2">The sequence shown here is derived from an EMBL/GenBank/DDBJ whole genome shotgun (WGS) entry which is preliminary data.</text>
</comment>
<dbReference type="RefSeq" id="WP_160986357.1">
    <property type="nucleotide sequence ID" value="NZ_WVTD01000009.1"/>
</dbReference>
<sequence length="162" mass="17678">MDQNSDDPKMVDGLFGPQPAERVRGRGRPAHVWDRQFSVRICNLFACGHTVEMVAKVIGLSQPTLRKVYFSEVAARDVMALKVKSEQLARLTEAAIAGNVPAEKALAGMIQAEQVKVLGDNVKHRRAESAPTRLGKKEERQAAAAGVKGRFAPREAPPLLLN</sequence>
<accession>A0A7X4GHG3</accession>
<evidence type="ECO:0000313" key="3">
    <source>
        <dbReference type="Proteomes" id="UP000465810"/>
    </source>
</evidence>